<keyword evidence="2" id="KW-1185">Reference proteome</keyword>
<reference evidence="1" key="1">
    <citation type="submission" date="2022-04" db="EMBL/GenBank/DDBJ databases">
        <title>Genome of the entomopathogenic fungus Entomophthora muscae.</title>
        <authorList>
            <person name="Elya C."/>
            <person name="Lovett B.R."/>
            <person name="Lee E."/>
            <person name="Macias A.M."/>
            <person name="Hajek A.E."/>
            <person name="De Bivort B.L."/>
            <person name="Kasson M.T."/>
            <person name="De Fine Licht H.H."/>
            <person name="Stajich J.E."/>
        </authorList>
    </citation>
    <scope>NUCLEOTIDE SEQUENCE</scope>
    <source>
        <strain evidence="1">Berkeley</strain>
    </source>
</reference>
<gene>
    <name evidence="1" type="ORF">DSO57_1003363</name>
</gene>
<protein>
    <submittedName>
        <fullName evidence="1">Uncharacterized protein</fullName>
    </submittedName>
</protein>
<proteinExistence type="predicted"/>
<comment type="caution">
    <text evidence="1">The sequence shown here is derived from an EMBL/GenBank/DDBJ whole genome shotgun (WGS) entry which is preliminary data.</text>
</comment>
<dbReference type="Proteomes" id="UP001165960">
    <property type="component" value="Unassembled WGS sequence"/>
</dbReference>
<name>A0ACC2SXD7_9FUNG</name>
<accession>A0ACC2SXD7</accession>
<dbReference type="EMBL" id="QTSX02004268">
    <property type="protein sequence ID" value="KAJ9067058.1"/>
    <property type="molecule type" value="Genomic_DNA"/>
</dbReference>
<sequence length="409" mass="45804">MKLQSIILISASLAFGIPDTPDAQPQTDHSGLSNNVNHEHHNHGHSEHQIGSSSLPKNVNHEEHHSHGHSEHQTDDSGKPNNVNNEHHNHGHSELQTDASGTQSNVNLEEHHNYGHSEHQTDTGGKPAIVNHEGHHHHSHSEHQTDSSSLPKNTNHEGHSNQGLSALQGIYSSHTFYVNQGEHHSHVHSEHQDIYSSHTAHANHGDHHDHDKVSSSGSSKDIDHSAHKGHEQHQDHAISDIPREEKFFLFTPNKGLCNQTLMTTLARHKYCNKDDDLIMNMYLYPDAAEKGFTFYPNQAHWDTFQKINTTKLDLSLSEDKAKALKLTNIFFQGKVNDSNIIQFPIKVFSPQGFKGEFDLIFQLNMTCGNKEPFVSMETTCPHHPSPSILMSSASTNIPLLLPLLLIMFL</sequence>
<evidence type="ECO:0000313" key="1">
    <source>
        <dbReference type="EMBL" id="KAJ9067058.1"/>
    </source>
</evidence>
<organism evidence="1 2">
    <name type="scientific">Entomophthora muscae</name>
    <dbReference type="NCBI Taxonomy" id="34485"/>
    <lineage>
        <taxon>Eukaryota</taxon>
        <taxon>Fungi</taxon>
        <taxon>Fungi incertae sedis</taxon>
        <taxon>Zoopagomycota</taxon>
        <taxon>Entomophthoromycotina</taxon>
        <taxon>Entomophthoromycetes</taxon>
        <taxon>Entomophthorales</taxon>
        <taxon>Entomophthoraceae</taxon>
        <taxon>Entomophthora</taxon>
    </lineage>
</organism>
<evidence type="ECO:0000313" key="2">
    <source>
        <dbReference type="Proteomes" id="UP001165960"/>
    </source>
</evidence>